<dbReference type="GeneID" id="8858174"/>
<keyword evidence="4" id="KW-1185">Reference proteome</keyword>
<dbReference type="InterPro" id="IPR051262">
    <property type="entry name" value="SMP-30/CGR1_Lactonase"/>
</dbReference>
<dbReference type="OMA" id="YECLAYP"/>
<evidence type="ECO:0000256" key="1">
    <source>
        <dbReference type="ARBA" id="ARBA00022801"/>
    </source>
</evidence>
<evidence type="ECO:0000313" key="3">
    <source>
        <dbReference type="EMBL" id="EFC39073.1"/>
    </source>
</evidence>
<dbReference type="AlphaFoldDB" id="D2VVN8"/>
<dbReference type="PANTHER" id="PTHR47572:SF4">
    <property type="entry name" value="LACTONASE DRP35"/>
    <property type="match status" value="1"/>
</dbReference>
<accession>D2VVN8</accession>
<evidence type="ECO:0000313" key="4">
    <source>
        <dbReference type="Proteomes" id="UP000006671"/>
    </source>
</evidence>
<dbReference type="eggNOG" id="ENOG502R1DI">
    <property type="taxonomic scope" value="Eukaryota"/>
</dbReference>
<dbReference type="EMBL" id="GG738902">
    <property type="protein sequence ID" value="EFC39073.1"/>
    <property type="molecule type" value="Genomic_DNA"/>
</dbReference>
<dbReference type="InParanoid" id="D2VVN8"/>
<dbReference type="VEuPathDB" id="AmoebaDB:NAEGRDRAFT_73085"/>
<reference evidence="3 4" key="1">
    <citation type="journal article" date="2010" name="Cell">
        <title>The genome of Naegleria gruberi illuminates early eukaryotic versatility.</title>
        <authorList>
            <person name="Fritz-Laylin L.K."/>
            <person name="Prochnik S.E."/>
            <person name="Ginger M.L."/>
            <person name="Dacks J.B."/>
            <person name="Carpenter M.L."/>
            <person name="Field M.C."/>
            <person name="Kuo A."/>
            <person name="Paredez A."/>
            <person name="Chapman J."/>
            <person name="Pham J."/>
            <person name="Shu S."/>
            <person name="Neupane R."/>
            <person name="Cipriano M."/>
            <person name="Mancuso J."/>
            <person name="Tu H."/>
            <person name="Salamov A."/>
            <person name="Lindquist E."/>
            <person name="Shapiro H."/>
            <person name="Lucas S."/>
            <person name="Grigoriev I.V."/>
            <person name="Cande W.Z."/>
            <person name="Fulton C."/>
            <person name="Rokhsar D.S."/>
            <person name="Dawson S.C."/>
        </authorList>
    </citation>
    <scope>NUCLEOTIDE SEQUENCE [LARGE SCALE GENOMIC DNA]</scope>
    <source>
        <strain evidence="3 4">NEG-M</strain>
    </source>
</reference>
<sequence length="274" mass="29828">MEKIIEIKGAVISSPIFDTQGGLCFSSINTGDVYLVPQGGESDQTIHLTNTKGSPTGVAFNYVDGSILVADSANQAILKVNPENNNQVQIIRGDFRGKPFIGPNNVIVDSKGMMYFSDSGPLGETSIENPKGSVYCLSTDGKILKSLAYECLAYPSGLAFSPHSEDVIYVAETMKNRILRFTHINGAFYCSVFQQLSGGFGPTGICVDDEGNIYVAMYEFKQVSTEGRILVLSEAGVLKKEIILENISEITGITYKRGFLYITEGNSVYKYELD</sequence>
<dbReference type="Gene3D" id="2.120.10.30">
    <property type="entry name" value="TolB, C-terminal domain"/>
    <property type="match status" value="1"/>
</dbReference>
<name>D2VVN8_NAEGR</name>
<dbReference type="OrthoDB" id="423498at2759"/>
<dbReference type="GO" id="GO:0016787">
    <property type="term" value="F:hydrolase activity"/>
    <property type="evidence" value="ECO:0007669"/>
    <property type="project" value="UniProtKB-KW"/>
</dbReference>
<dbReference type="KEGG" id="ngr:NAEGRDRAFT_73085"/>
<gene>
    <name evidence="3" type="ORF">NAEGRDRAFT_73085</name>
</gene>
<dbReference type="InterPro" id="IPR011042">
    <property type="entry name" value="6-blade_b-propeller_TolB-like"/>
</dbReference>
<dbReference type="Pfam" id="PF08450">
    <property type="entry name" value="SGL"/>
    <property type="match status" value="1"/>
</dbReference>
<keyword evidence="1" id="KW-0378">Hydrolase</keyword>
<dbReference type="STRING" id="5762.D2VVN8"/>
<feature type="domain" description="SMP-30/Gluconolactonase/LRE-like region" evidence="2">
    <location>
        <begin position="15"/>
        <end position="263"/>
    </location>
</feature>
<dbReference type="InterPro" id="IPR013658">
    <property type="entry name" value="SGL"/>
</dbReference>
<evidence type="ECO:0000259" key="2">
    <source>
        <dbReference type="Pfam" id="PF08450"/>
    </source>
</evidence>
<organism evidence="4">
    <name type="scientific">Naegleria gruberi</name>
    <name type="common">Amoeba</name>
    <dbReference type="NCBI Taxonomy" id="5762"/>
    <lineage>
        <taxon>Eukaryota</taxon>
        <taxon>Discoba</taxon>
        <taxon>Heterolobosea</taxon>
        <taxon>Tetramitia</taxon>
        <taxon>Eutetramitia</taxon>
        <taxon>Vahlkampfiidae</taxon>
        <taxon>Naegleria</taxon>
    </lineage>
</organism>
<dbReference type="RefSeq" id="XP_002671817.1">
    <property type="nucleotide sequence ID" value="XM_002671771.1"/>
</dbReference>
<dbReference type="SUPFAM" id="SSF63829">
    <property type="entry name" value="Calcium-dependent phosphotriesterase"/>
    <property type="match status" value="1"/>
</dbReference>
<protein>
    <submittedName>
        <fullName evidence="3">Predicted protein</fullName>
    </submittedName>
</protein>
<proteinExistence type="predicted"/>
<dbReference type="Proteomes" id="UP000006671">
    <property type="component" value="Unassembled WGS sequence"/>
</dbReference>
<dbReference type="PANTHER" id="PTHR47572">
    <property type="entry name" value="LIPOPROTEIN-RELATED"/>
    <property type="match status" value="1"/>
</dbReference>